<evidence type="ECO:0000313" key="1">
    <source>
        <dbReference type="EMBL" id="KAJ8006162.1"/>
    </source>
</evidence>
<keyword evidence="2" id="KW-1185">Reference proteome</keyword>
<dbReference type="Proteomes" id="UP001157502">
    <property type="component" value="Chromosome 10"/>
</dbReference>
<gene>
    <name evidence="1" type="ORF">DPEC_G00125380</name>
</gene>
<protein>
    <submittedName>
        <fullName evidence="1">Uncharacterized protein</fullName>
    </submittedName>
</protein>
<comment type="caution">
    <text evidence="1">The sequence shown here is derived from an EMBL/GenBank/DDBJ whole genome shotgun (WGS) entry which is preliminary data.</text>
</comment>
<reference evidence="1" key="1">
    <citation type="submission" date="2021-05" db="EMBL/GenBank/DDBJ databases">
        <authorList>
            <person name="Pan Q."/>
            <person name="Jouanno E."/>
            <person name="Zahm M."/>
            <person name="Klopp C."/>
            <person name="Cabau C."/>
            <person name="Louis A."/>
            <person name="Berthelot C."/>
            <person name="Parey E."/>
            <person name="Roest Crollius H."/>
            <person name="Montfort J."/>
            <person name="Robinson-Rechavi M."/>
            <person name="Bouchez O."/>
            <person name="Lampietro C."/>
            <person name="Lopez Roques C."/>
            <person name="Donnadieu C."/>
            <person name="Postlethwait J."/>
            <person name="Bobe J."/>
            <person name="Dillon D."/>
            <person name="Chandos A."/>
            <person name="von Hippel F."/>
            <person name="Guiguen Y."/>
        </authorList>
    </citation>
    <scope>NUCLEOTIDE SEQUENCE</scope>
    <source>
        <strain evidence="1">YG-Jan2019</strain>
    </source>
</reference>
<organism evidence="1 2">
    <name type="scientific">Dallia pectoralis</name>
    <name type="common">Alaska blackfish</name>
    <dbReference type="NCBI Taxonomy" id="75939"/>
    <lineage>
        <taxon>Eukaryota</taxon>
        <taxon>Metazoa</taxon>
        <taxon>Chordata</taxon>
        <taxon>Craniata</taxon>
        <taxon>Vertebrata</taxon>
        <taxon>Euteleostomi</taxon>
        <taxon>Actinopterygii</taxon>
        <taxon>Neopterygii</taxon>
        <taxon>Teleostei</taxon>
        <taxon>Protacanthopterygii</taxon>
        <taxon>Esociformes</taxon>
        <taxon>Umbridae</taxon>
        <taxon>Dallia</taxon>
    </lineage>
</organism>
<evidence type="ECO:0000313" key="2">
    <source>
        <dbReference type="Proteomes" id="UP001157502"/>
    </source>
</evidence>
<accession>A0ACC2GRG8</accession>
<proteinExistence type="predicted"/>
<sequence>MACEEKMFQGRGKNMMEVGLSPDKRDCLPLELDRMVLQIEKTLAHFGVYKMVVQLKVVESSDHMADVDQDNDFLPLVPVQETLAKQMDAPSSLDPRKEDVV</sequence>
<dbReference type="EMBL" id="CM055737">
    <property type="protein sequence ID" value="KAJ8006162.1"/>
    <property type="molecule type" value="Genomic_DNA"/>
</dbReference>
<name>A0ACC2GRG8_DALPE</name>